<dbReference type="RefSeq" id="WP_161430255.1">
    <property type="nucleotide sequence ID" value="NZ_WUTT01000001.1"/>
</dbReference>
<evidence type="ECO:0000256" key="1">
    <source>
        <dbReference type="SAM" id="MobiDB-lite"/>
    </source>
</evidence>
<proteinExistence type="predicted"/>
<protein>
    <submittedName>
        <fullName evidence="2">Uncharacterized protein</fullName>
    </submittedName>
</protein>
<reference evidence="2 3" key="1">
    <citation type="submission" date="2019-12" db="EMBL/GenBank/DDBJ databases">
        <title>Draft genome sequencing of Halomonas alimentaria DSM 15356.</title>
        <authorList>
            <person name="Pandiyan K."/>
            <person name="Kushwaha P."/>
            <person name="Gowdham M."/>
            <person name="Chakdar H."/>
            <person name="Singh A."/>
            <person name="Kumar M."/>
            <person name="Saxena A.K."/>
        </authorList>
    </citation>
    <scope>NUCLEOTIDE SEQUENCE [LARGE SCALE GENOMIC DNA]</scope>
    <source>
        <strain evidence="2 3">DSM 15356</strain>
    </source>
</reference>
<gene>
    <name evidence="2" type="ORF">GRB96_02255</name>
</gene>
<dbReference type="EMBL" id="WUTT01000001">
    <property type="protein sequence ID" value="NAW33246.1"/>
    <property type="molecule type" value="Genomic_DNA"/>
</dbReference>
<dbReference type="AlphaFoldDB" id="A0A7X5APN0"/>
<keyword evidence="3" id="KW-1185">Reference proteome</keyword>
<dbReference type="Pfam" id="PF20336">
    <property type="entry name" value="DUF6631"/>
    <property type="match status" value="1"/>
</dbReference>
<feature type="region of interest" description="Disordered" evidence="1">
    <location>
        <begin position="138"/>
        <end position="169"/>
    </location>
</feature>
<accession>A0A7X5APN0</accession>
<dbReference type="OrthoDB" id="7066845at2"/>
<comment type="caution">
    <text evidence="2">The sequence shown here is derived from an EMBL/GenBank/DDBJ whole genome shotgun (WGS) entry which is preliminary data.</text>
</comment>
<sequence>MSEHQTPAADEAASDIEILLPDEAVTIEGEEILVREFRYLEGLRAIALARPLFAELARILEEGEIDALALDGLIAEHHEAWIQLMAISTGKDESWIEGLRDRDGQTLSMTFWRVNSGFFMRRLVFGGALARAMRQMVAPTTGNPSPSPSSSTPSSVAATDATPESSPGG</sequence>
<evidence type="ECO:0000313" key="3">
    <source>
        <dbReference type="Proteomes" id="UP000487929"/>
    </source>
</evidence>
<evidence type="ECO:0000313" key="2">
    <source>
        <dbReference type="EMBL" id="NAW33246.1"/>
    </source>
</evidence>
<name>A0A7X5APN0_9GAMM</name>
<dbReference type="InterPro" id="IPR046583">
    <property type="entry name" value="DUF6631"/>
</dbReference>
<feature type="compositionally biased region" description="Low complexity" evidence="1">
    <location>
        <begin position="138"/>
        <end position="163"/>
    </location>
</feature>
<dbReference type="Proteomes" id="UP000487929">
    <property type="component" value="Unassembled WGS sequence"/>
</dbReference>
<organism evidence="2 3">
    <name type="scientific">Halomonas alimentaria</name>
    <dbReference type="NCBI Taxonomy" id="147248"/>
    <lineage>
        <taxon>Bacteria</taxon>
        <taxon>Pseudomonadati</taxon>
        <taxon>Pseudomonadota</taxon>
        <taxon>Gammaproteobacteria</taxon>
        <taxon>Oceanospirillales</taxon>
        <taxon>Halomonadaceae</taxon>
        <taxon>Halomonas</taxon>
    </lineage>
</organism>